<feature type="coiled-coil region" evidence="1">
    <location>
        <begin position="3"/>
        <end position="51"/>
    </location>
</feature>
<keyword evidence="1" id="KW-0175">Coiled coil</keyword>
<name>A0A2U3KIT3_9FIRM</name>
<sequence>MDQQQLKETLAKILEAQKELEKKHDLMNKKLDELTNKQEALSKQLGKIELILEQDIFKKISALQDSYEGQKETTGRVDPLIAAGKKFKHFN</sequence>
<gene>
    <name evidence="2" type="ORF">SBF1_210027</name>
</gene>
<evidence type="ECO:0000256" key="1">
    <source>
        <dbReference type="SAM" id="Coils"/>
    </source>
</evidence>
<dbReference type="OrthoDB" id="1798616at2"/>
<accession>A0A2U3KIT3</accession>
<dbReference type="EMBL" id="OMOF01000124">
    <property type="protein sequence ID" value="SPF39564.1"/>
    <property type="molecule type" value="Genomic_DNA"/>
</dbReference>
<dbReference type="AlphaFoldDB" id="A0A2U3KIT3"/>
<evidence type="ECO:0000313" key="3">
    <source>
        <dbReference type="Proteomes" id="UP000238916"/>
    </source>
</evidence>
<proteinExistence type="predicted"/>
<organism evidence="2 3">
    <name type="scientific">Candidatus Desulfosporosinus infrequens</name>
    <dbReference type="NCBI Taxonomy" id="2043169"/>
    <lineage>
        <taxon>Bacteria</taxon>
        <taxon>Bacillati</taxon>
        <taxon>Bacillota</taxon>
        <taxon>Clostridia</taxon>
        <taxon>Eubacteriales</taxon>
        <taxon>Desulfitobacteriaceae</taxon>
        <taxon>Desulfosporosinus</taxon>
    </lineage>
</organism>
<protein>
    <submittedName>
        <fullName evidence="2">Uncharacterized protein</fullName>
    </submittedName>
</protein>
<dbReference type="Proteomes" id="UP000238916">
    <property type="component" value="Unassembled WGS sequence"/>
</dbReference>
<reference evidence="3" key="1">
    <citation type="submission" date="2018-02" db="EMBL/GenBank/DDBJ databases">
        <authorList>
            <person name="Hausmann B."/>
        </authorList>
    </citation>
    <scope>NUCLEOTIDE SEQUENCE [LARGE SCALE GENOMIC DNA]</scope>
    <source>
        <strain evidence="3">Peat soil MAG SbF1</strain>
    </source>
</reference>
<evidence type="ECO:0000313" key="2">
    <source>
        <dbReference type="EMBL" id="SPF39564.1"/>
    </source>
</evidence>